<evidence type="ECO:0000313" key="2">
    <source>
        <dbReference type="Proteomes" id="UP000188604"/>
    </source>
</evidence>
<dbReference type="Pfam" id="PF14371">
    <property type="entry name" value="DUF4412"/>
    <property type="match status" value="1"/>
</dbReference>
<accession>A0A1U9KNN6</accession>
<sequence>MHSFFYGLGAAMCVTALSAPCLAQSGPHPQLAPTRDVTVVYAVQPQGAPAPQQVTVSFAKDGDRLRIDEANKIGATVLDRPAQQVMLIMNKQRMYMQFSPQHGLRNPFLLDLSMHYTPAGQGNVAGLVCDKWTIATTHGAATACVTQDGVILSEFGADADGAQGTLTAQNVQYGPIDPTLFQPPAGYEKITSHMPIPHNPHPATGVTAH</sequence>
<reference evidence="1 2" key="1">
    <citation type="submission" date="2016-03" db="EMBL/GenBank/DDBJ databases">
        <title>Acetic acid bacteria sequencing.</title>
        <authorList>
            <person name="Brandt J."/>
            <person name="Jakob F."/>
            <person name="Vogel R.F."/>
        </authorList>
    </citation>
    <scope>NUCLEOTIDE SEQUENCE [LARGE SCALE GENOMIC DNA]</scope>
    <source>
        <strain evidence="1 2">NBRC 101099</strain>
    </source>
</reference>
<dbReference type="OrthoDB" id="7268862at2"/>
<dbReference type="EMBL" id="CP014691">
    <property type="protein sequence ID" value="AQS87417.1"/>
    <property type="molecule type" value="Genomic_DNA"/>
</dbReference>
<dbReference type="InterPro" id="IPR025524">
    <property type="entry name" value="DUF4412"/>
</dbReference>
<name>A0A1U9KNN6_9PROT</name>
<dbReference type="KEGG" id="nch:A0U93_05095"/>
<dbReference type="RefSeq" id="WP_077806399.1">
    <property type="nucleotide sequence ID" value="NZ_BJXS01000009.1"/>
</dbReference>
<evidence type="ECO:0000313" key="1">
    <source>
        <dbReference type="EMBL" id="AQS87417.1"/>
    </source>
</evidence>
<dbReference type="AlphaFoldDB" id="A0A1U9KNN6"/>
<keyword evidence="2" id="KW-1185">Reference proteome</keyword>
<dbReference type="STRING" id="320497.A0U93_05095"/>
<dbReference type="Proteomes" id="UP000188604">
    <property type="component" value="Chromosome"/>
</dbReference>
<gene>
    <name evidence="1" type="ORF">A0U93_05095</name>
</gene>
<organism evidence="1 2">
    <name type="scientific">Neoasaia chiangmaiensis</name>
    <dbReference type="NCBI Taxonomy" id="320497"/>
    <lineage>
        <taxon>Bacteria</taxon>
        <taxon>Pseudomonadati</taxon>
        <taxon>Pseudomonadota</taxon>
        <taxon>Alphaproteobacteria</taxon>
        <taxon>Acetobacterales</taxon>
        <taxon>Acetobacteraceae</taxon>
        <taxon>Neoasaia</taxon>
    </lineage>
</organism>
<protein>
    <submittedName>
        <fullName evidence="1">Uncharacterized protein</fullName>
    </submittedName>
</protein>
<proteinExistence type="predicted"/>